<dbReference type="InterPro" id="IPR036188">
    <property type="entry name" value="FAD/NAD-bd_sf"/>
</dbReference>
<dbReference type="EMBL" id="JAUHTC010000046">
    <property type="protein sequence ID" value="MDN4518710.1"/>
    <property type="molecule type" value="Genomic_DNA"/>
</dbReference>
<dbReference type="InterPro" id="IPR002937">
    <property type="entry name" value="Amino_oxidase"/>
</dbReference>
<comment type="caution">
    <text evidence="5">The sequence shown here is derived from an EMBL/GenBank/DDBJ whole genome shotgun (WGS) entry which is preliminary data.</text>
</comment>
<evidence type="ECO:0000313" key="6">
    <source>
        <dbReference type="Proteomes" id="UP001172687"/>
    </source>
</evidence>
<reference evidence="5" key="1">
    <citation type="submission" date="2023-07" db="EMBL/GenBank/DDBJ databases">
        <title>Degradation of tert-butanol by M. austroafricanum TBA100.</title>
        <authorList>
            <person name="Helbich S."/>
            <person name="Vainshtein Y."/>
        </authorList>
    </citation>
    <scope>NUCLEOTIDE SEQUENCE</scope>
    <source>
        <strain evidence="5">TBA100</strain>
    </source>
</reference>
<dbReference type="Gene3D" id="3.50.50.60">
    <property type="entry name" value="FAD/NAD(P)-binding domain"/>
    <property type="match status" value="2"/>
</dbReference>
<dbReference type="SUPFAM" id="SSF51905">
    <property type="entry name" value="FAD/NAD(P)-binding domain"/>
    <property type="match status" value="1"/>
</dbReference>
<dbReference type="PRINTS" id="PR00420">
    <property type="entry name" value="RNGMNOXGNASE"/>
</dbReference>
<name>A0ABT8HD66_MYCAO</name>
<dbReference type="RefSeq" id="WP_208672708.1">
    <property type="nucleotide sequence ID" value="NZ_CP070380.1"/>
</dbReference>
<evidence type="ECO:0000256" key="1">
    <source>
        <dbReference type="ARBA" id="ARBA00037217"/>
    </source>
</evidence>
<dbReference type="PANTHER" id="PTHR10668:SF103">
    <property type="entry name" value="PYRIDINE NUCLEOTIDE-DISULFIDE OXIDOREDUCTASE DOMAIN-CONTAINING PROTEIN 2"/>
    <property type="match status" value="1"/>
</dbReference>
<protein>
    <recommendedName>
        <fullName evidence="3">Pyridine nucleotide-disulfide oxidoreductase domain-containing protein 2</fullName>
    </recommendedName>
</protein>
<evidence type="ECO:0000259" key="4">
    <source>
        <dbReference type="Pfam" id="PF01593"/>
    </source>
</evidence>
<evidence type="ECO:0000256" key="2">
    <source>
        <dbReference type="ARBA" id="ARBA00038825"/>
    </source>
</evidence>
<gene>
    <name evidence="5" type="ORF">QYF68_12865</name>
</gene>
<organism evidence="5 6">
    <name type="scientific">Mycolicibacterium austroafricanum</name>
    <name type="common">Mycobacterium austroafricanum</name>
    <dbReference type="NCBI Taxonomy" id="39687"/>
    <lineage>
        <taxon>Bacteria</taxon>
        <taxon>Bacillati</taxon>
        <taxon>Actinomycetota</taxon>
        <taxon>Actinomycetes</taxon>
        <taxon>Mycobacteriales</taxon>
        <taxon>Mycobacteriaceae</taxon>
        <taxon>Mycolicibacterium</taxon>
    </lineage>
</organism>
<evidence type="ECO:0000313" key="5">
    <source>
        <dbReference type="EMBL" id="MDN4518710.1"/>
    </source>
</evidence>
<comment type="subunit">
    <text evidence="2">Interacts with COX5B; this interaction may contribute to localize PYROXD2 to the inner face of the inner mitochondrial membrane.</text>
</comment>
<feature type="domain" description="Amine oxidase" evidence="4">
    <location>
        <begin position="17"/>
        <end position="495"/>
    </location>
</feature>
<dbReference type="Pfam" id="PF01593">
    <property type="entry name" value="Amino_oxidase"/>
    <property type="match status" value="1"/>
</dbReference>
<dbReference type="Proteomes" id="UP001172687">
    <property type="component" value="Unassembled WGS sequence"/>
</dbReference>
<accession>A0ABT8HD66</accession>
<dbReference type="PANTHER" id="PTHR10668">
    <property type="entry name" value="PHYTOENE DEHYDROGENASE"/>
    <property type="match status" value="1"/>
</dbReference>
<comment type="function">
    <text evidence="1">Probable oxidoreductase that may play a role as regulator of mitochondrial function.</text>
</comment>
<sequence>MSTGVSDVLVVGGGHNGLIAALRLARAGRRVTVVEQGAEPGGCVWTDRHPSGVLVERGAFEHGGVYPMAVELGLDDPALGDRAVRYREHPVLAGVAFGDGQRRVFYSDVAATVAALGADGPGYRHLVELADALFGMLDTFGTAPTLTQVAAALAALPGGDELFRTLLQPAETVLDAAVSDPHTRAAMALQAAHAQVPAWAPGSGLFALLLPASHRSPAVRPAGGSRALVDALVAALERAGATVRTGAAVVAMGSTESPAAARGRVELAGGAVLTADAVVSAIGLPRTAALLTDPAPAMRATARGLHSGHFNIAELTVTVVHDRAHALPLQDPDAVWYTLRAPADVRTGFAEVLAGRLPSSPWSMVGQVGQPDGITGGAVWMSSIVPLHRADGEWTPEREREAADRVIDQVGSVLGVDLRDGLVDVVVSGPLTWAARIGGDGNPNHLDNTLDQLLGWRPPGHADMRTELPWLFLAGAGQHPGGGLSGASGSAAAAAVLGTRRRDRLDRRAVREVHALWSGLTAYRAMRRGPR</sequence>
<evidence type="ECO:0000256" key="3">
    <source>
        <dbReference type="ARBA" id="ARBA00040298"/>
    </source>
</evidence>
<proteinExistence type="predicted"/>
<keyword evidence="6" id="KW-1185">Reference proteome</keyword>